<dbReference type="AlphaFoldDB" id="A0AA38UY71"/>
<keyword evidence="1 2" id="KW-0728">SH3 domain</keyword>
<feature type="region of interest" description="Disordered" evidence="3">
    <location>
        <begin position="618"/>
        <end position="690"/>
    </location>
</feature>
<dbReference type="SMART" id="SM00326">
    <property type="entry name" value="SH3"/>
    <property type="match status" value="1"/>
</dbReference>
<feature type="region of interest" description="Disordered" evidence="3">
    <location>
        <begin position="1"/>
        <end position="24"/>
    </location>
</feature>
<evidence type="ECO:0000256" key="3">
    <source>
        <dbReference type="SAM" id="MobiDB-lite"/>
    </source>
</evidence>
<dbReference type="PROSITE" id="PS50002">
    <property type="entry name" value="SH3"/>
    <property type="match status" value="1"/>
</dbReference>
<feature type="region of interest" description="Disordered" evidence="3">
    <location>
        <begin position="850"/>
        <end position="871"/>
    </location>
</feature>
<dbReference type="EMBL" id="MU801900">
    <property type="protein sequence ID" value="KAJ3989232.1"/>
    <property type="molecule type" value="Genomic_DNA"/>
</dbReference>
<feature type="compositionally biased region" description="Acidic residues" evidence="3">
    <location>
        <begin position="581"/>
        <end position="594"/>
    </location>
</feature>
<feature type="region of interest" description="Disordered" evidence="3">
    <location>
        <begin position="121"/>
        <end position="160"/>
    </location>
</feature>
<feature type="compositionally biased region" description="Polar residues" evidence="3">
    <location>
        <begin position="253"/>
        <end position="262"/>
    </location>
</feature>
<reference evidence="5" key="1">
    <citation type="submission" date="2022-08" db="EMBL/GenBank/DDBJ databases">
        <authorList>
            <consortium name="DOE Joint Genome Institute"/>
            <person name="Min B."/>
            <person name="Riley R."/>
            <person name="Sierra-Patev S."/>
            <person name="Naranjo-Ortiz M."/>
            <person name="Looney B."/>
            <person name="Konkel Z."/>
            <person name="Slot J.C."/>
            <person name="Sakamoto Y."/>
            <person name="Steenwyk J.L."/>
            <person name="Rokas A."/>
            <person name="Carro J."/>
            <person name="Camarero S."/>
            <person name="Ferreira P."/>
            <person name="Molpeceres G."/>
            <person name="Ruiz-Duenas F.J."/>
            <person name="Serrano A."/>
            <person name="Henrissat B."/>
            <person name="Drula E."/>
            <person name="Hughes K.W."/>
            <person name="Mata J.L."/>
            <person name="Ishikawa N.K."/>
            <person name="Vargas-Isla R."/>
            <person name="Ushijima S."/>
            <person name="Smith C.A."/>
            <person name="Ahrendt S."/>
            <person name="Andreopoulos W."/>
            <person name="He G."/>
            <person name="Labutti K."/>
            <person name="Lipzen A."/>
            <person name="Ng V."/>
            <person name="Sandor L."/>
            <person name="Barry K."/>
            <person name="Martinez A.T."/>
            <person name="Xiao Y."/>
            <person name="Gibbons J.G."/>
            <person name="Terashima K."/>
            <person name="Hibbett D.S."/>
            <person name="Grigoriev I.V."/>
        </authorList>
    </citation>
    <scope>NUCLEOTIDE SEQUENCE</scope>
    <source>
        <strain evidence="5">TFB7829</strain>
    </source>
</reference>
<feature type="compositionally biased region" description="Polar residues" evidence="3">
    <location>
        <begin position="305"/>
        <end position="316"/>
    </location>
</feature>
<feature type="domain" description="SH3" evidence="4">
    <location>
        <begin position="766"/>
        <end position="849"/>
    </location>
</feature>
<evidence type="ECO:0000256" key="1">
    <source>
        <dbReference type="ARBA" id="ARBA00022443"/>
    </source>
</evidence>
<dbReference type="InterPro" id="IPR036028">
    <property type="entry name" value="SH3-like_dom_sf"/>
</dbReference>
<evidence type="ECO:0000313" key="5">
    <source>
        <dbReference type="EMBL" id="KAJ3989232.1"/>
    </source>
</evidence>
<feature type="compositionally biased region" description="Polar residues" evidence="3">
    <location>
        <begin position="643"/>
        <end position="655"/>
    </location>
</feature>
<dbReference type="InterPro" id="IPR001452">
    <property type="entry name" value="SH3_domain"/>
</dbReference>
<gene>
    <name evidence="5" type="ORF">F5890DRAFT_1470914</name>
</gene>
<name>A0AA38UY71_9AGAR</name>
<feature type="compositionally biased region" description="Low complexity" evidence="3">
    <location>
        <begin position="618"/>
        <end position="642"/>
    </location>
</feature>
<feature type="region of interest" description="Disordered" evidence="3">
    <location>
        <begin position="813"/>
        <end position="835"/>
    </location>
</feature>
<sequence>MRQKKEAPAGRSRPAHQEIRGNTTQALSSLARALQIVIVCHNNGEDMSDIENRQASTKNPNQSSDSTLTLSIGIGNTAPVPGFPSPSSSFVPPPVVAITEFASVKDKKKDDSIRKNSKVGLANGITKPNSQSDTKIDTTQPAVNPESMISPTTPTPDSLHRQKSFPNSEFLLVAPAPVIELPTNLPIDDQAHDPTSNSIFRAVASGDTQSPIIPVPPFSKRLSNSPHSLPKTPVRVPSNPPTPSSPGFHFAPPTSSRTPNRDSTMSNFSTSSAASTRSNSSLKSNRPAPPSPALSRRTSGVGANATASPVTKRFSTGQGGVPTPGALERSHSLRTSPTVSRNQSNTPKTALPMSANPHRFSSPAFRRDSSTMSVPAPLPLTPVPGSASLPPGSNSLLSGGLSSAGLSSAALSSAALRTATTASTALTKGKGTSTGATPQMRKPIRIRDYGFAPGQGDLGDLSMNAGARAHWESDVRFLGLGADGKGLHVPTPNRMKVLNKTLLTATNMSGTSSNLNAMYTMWKASYKRDRKDRKAAAKRRAKEAKRERAQARYSMNSVRSVGSTSSTASSVSSTSSRSEVSEVDEREDDDDDDGLGGWAGFKFGLARLSWGFGNSGSTGISASTSTSKTTSNATKNTSVSTAPNNVVSDSNSFPSRSDLDRNFGFDATSSESGDESSNNSTDTEGEQFHDAPSHLQHADLDFGLDLEGRGLDSPSPLDYDRGFGYDGDAYGQIPNSAYPSASPYPGSGDGYGIEDDSLDSIGEGELIPGQYRALYSFEPEGPSEMKLTEGEIVKVVGRGGGGGWAVVVDNHAENSSQNVEAGDSGGTNNPTANHKYALVPESYLELIQPDESVDGEVKDESKTLSMSEVDK</sequence>
<comment type="caution">
    <text evidence="5">The sequence shown here is derived from an EMBL/GenBank/DDBJ whole genome shotgun (WGS) entry which is preliminary data.</text>
</comment>
<evidence type="ECO:0000256" key="2">
    <source>
        <dbReference type="PROSITE-ProRule" id="PRU00192"/>
    </source>
</evidence>
<feature type="compositionally biased region" description="Basic and acidic residues" evidence="3">
    <location>
        <begin position="855"/>
        <end position="871"/>
    </location>
</feature>
<feature type="compositionally biased region" description="Low complexity" evidence="3">
    <location>
        <begin position="668"/>
        <end position="682"/>
    </location>
</feature>
<dbReference type="Pfam" id="PF00018">
    <property type="entry name" value="SH3_1"/>
    <property type="match status" value="1"/>
</dbReference>
<feature type="region of interest" description="Disordered" evidence="3">
    <location>
        <begin position="530"/>
        <end position="595"/>
    </location>
</feature>
<feature type="compositionally biased region" description="Polar residues" evidence="3">
    <location>
        <begin position="126"/>
        <end position="156"/>
    </location>
</feature>
<feature type="compositionally biased region" description="Low complexity" evidence="3">
    <location>
        <begin position="263"/>
        <end position="286"/>
    </location>
</feature>
<evidence type="ECO:0000313" key="6">
    <source>
        <dbReference type="Proteomes" id="UP001163850"/>
    </source>
</evidence>
<protein>
    <recommendedName>
        <fullName evidence="4">SH3 domain-containing protein</fullName>
    </recommendedName>
</protein>
<organism evidence="5 6">
    <name type="scientific">Lentinula detonsa</name>
    <dbReference type="NCBI Taxonomy" id="2804962"/>
    <lineage>
        <taxon>Eukaryota</taxon>
        <taxon>Fungi</taxon>
        <taxon>Dikarya</taxon>
        <taxon>Basidiomycota</taxon>
        <taxon>Agaricomycotina</taxon>
        <taxon>Agaricomycetes</taxon>
        <taxon>Agaricomycetidae</taxon>
        <taxon>Agaricales</taxon>
        <taxon>Marasmiineae</taxon>
        <taxon>Omphalotaceae</taxon>
        <taxon>Lentinula</taxon>
    </lineage>
</organism>
<dbReference type="SUPFAM" id="SSF50044">
    <property type="entry name" value="SH3-domain"/>
    <property type="match status" value="1"/>
</dbReference>
<feature type="compositionally biased region" description="Polar residues" evidence="3">
    <location>
        <begin position="333"/>
        <end position="348"/>
    </location>
</feature>
<feature type="compositionally biased region" description="Low complexity" evidence="3">
    <location>
        <begin position="551"/>
        <end position="578"/>
    </location>
</feature>
<feature type="region of interest" description="Disordered" evidence="3">
    <location>
        <begin position="204"/>
        <end position="387"/>
    </location>
</feature>
<dbReference type="Gene3D" id="2.30.30.40">
    <property type="entry name" value="SH3 Domains"/>
    <property type="match status" value="1"/>
</dbReference>
<dbReference type="Proteomes" id="UP001163850">
    <property type="component" value="Unassembled WGS sequence"/>
</dbReference>
<evidence type="ECO:0000259" key="4">
    <source>
        <dbReference type="PROSITE" id="PS50002"/>
    </source>
</evidence>
<proteinExistence type="predicted"/>
<accession>A0AA38UY71</accession>